<dbReference type="AlphaFoldDB" id="A0AAJ7FUD8"/>
<dbReference type="RefSeq" id="XP_015608810.1">
    <property type="nucleotide sequence ID" value="XM_015753324.2"/>
</dbReference>
<dbReference type="FunFam" id="3.40.50.2000:FF:000050">
    <property type="entry name" value="UDP-glucuronosyltransferase"/>
    <property type="match status" value="1"/>
</dbReference>
<dbReference type="SUPFAM" id="SSF53756">
    <property type="entry name" value="UDP-Glycosyltransferase/glycogen phosphorylase"/>
    <property type="match status" value="1"/>
</dbReference>
<dbReference type="PANTHER" id="PTHR48043">
    <property type="entry name" value="EG:EG0003.4 PROTEIN-RELATED"/>
    <property type="match status" value="1"/>
</dbReference>
<dbReference type="InterPro" id="IPR002213">
    <property type="entry name" value="UDP_glucos_trans"/>
</dbReference>
<feature type="transmembrane region" description="Helical" evidence="6">
    <location>
        <begin position="481"/>
        <end position="505"/>
    </location>
</feature>
<organism evidence="7 8">
    <name type="scientific">Cephus cinctus</name>
    <name type="common">Wheat stem sawfly</name>
    <dbReference type="NCBI Taxonomy" id="211228"/>
    <lineage>
        <taxon>Eukaryota</taxon>
        <taxon>Metazoa</taxon>
        <taxon>Ecdysozoa</taxon>
        <taxon>Arthropoda</taxon>
        <taxon>Hexapoda</taxon>
        <taxon>Insecta</taxon>
        <taxon>Pterygota</taxon>
        <taxon>Neoptera</taxon>
        <taxon>Endopterygota</taxon>
        <taxon>Hymenoptera</taxon>
        <taxon>Cephoidea</taxon>
        <taxon>Cephidae</taxon>
        <taxon>Cephus</taxon>
    </lineage>
</organism>
<gene>
    <name evidence="8" type="primary">LOC107274305</name>
</gene>
<comment type="similarity">
    <text evidence="1 4">Belongs to the UDP-glycosyltransferase family.</text>
</comment>
<feature type="region of interest" description="Disordered" evidence="5">
    <location>
        <begin position="519"/>
        <end position="540"/>
    </location>
</feature>
<evidence type="ECO:0000256" key="5">
    <source>
        <dbReference type="SAM" id="MobiDB-lite"/>
    </source>
</evidence>
<sequence>MTILKTYVYVVLMCLLGIGYASIPLPDKKFKILGVFGHVGKSHFAVFEPLLEELALRGHDVTVLSHFPRTTKLKNYKDLSLRSNESQIAVDVVDLKIVKAHAASVLFELVTLYQWGLAGCEINLKHPNTQKLIKSNEKFDVILTEVFNSDCFLGFVHKFQAPFLSLSSHQILPWVNPRIGNPDNPSYISTTFHGYSSHMTFYERLMNTIFLGLEKIMFYTMFTWSTDVIVREVFGPEVPSVVEIGKNMSALLVNTHYSLHRALPQVPGTIEIGGIHIGTPKPLPADIKKFLDEGTEGVLLFSWGSMVKASTLPQEKLNDIIKVISNIPRRVIWKWEADELPGKPKNLMIKKWLPQADILGHPNVKCYLAHGGLLGLSEGVNAGVPLVLVPMYGDQFHNAAQAKSRGVAEIVEYENLNEKTLREALDKIFNDTRYLKNARLLAKAYKDRPAGPLDTAVWWTEYIARGDGVPFIRSPAVDLPWYQYHLVDVYVFLISAILVSIYVAIRFTKMAVSAAFGNSKAAKSKQSNDSSAANSRKKKN</sequence>
<keyword evidence="3 4" id="KW-0808">Transferase</keyword>
<dbReference type="FunFam" id="3.40.50.2000:FF:000144">
    <property type="entry name" value="UDP-glucuronosyltransferase"/>
    <property type="match status" value="1"/>
</dbReference>
<keyword evidence="6" id="KW-1133">Transmembrane helix</keyword>
<proteinExistence type="inferred from homology"/>
<dbReference type="PANTHER" id="PTHR48043:SF114">
    <property type="entry name" value="IP04436P-RELATED"/>
    <property type="match status" value="1"/>
</dbReference>
<keyword evidence="2 4" id="KW-0328">Glycosyltransferase</keyword>
<dbReference type="PROSITE" id="PS00375">
    <property type="entry name" value="UDPGT"/>
    <property type="match status" value="1"/>
</dbReference>
<dbReference type="Pfam" id="PF00201">
    <property type="entry name" value="UDPGT"/>
    <property type="match status" value="1"/>
</dbReference>
<keyword evidence="7" id="KW-1185">Reference proteome</keyword>
<name>A0AAJ7FUD8_CEPCN</name>
<keyword evidence="6" id="KW-0472">Membrane</keyword>
<protein>
    <submittedName>
        <fullName evidence="8">UDP-glucuronosyltransferase 2C1</fullName>
    </submittedName>
</protein>
<dbReference type="InterPro" id="IPR050271">
    <property type="entry name" value="UDP-glycosyltransferase"/>
</dbReference>
<feature type="compositionally biased region" description="Polar residues" evidence="5">
    <location>
        <begin position="524"/>
        <end position="534"/>
    </location>
</feature>
<evidence type="ECO:0000256" key="2">
    <source>
        <dbReference type="ARBA" id="ARBA00022676"/>
    </source>
</evidence>
<evidence type="ECO:0000256" key="3">
    <source>
        <dbReference type="ARBA" id="ARBA00022679"/>
    </source>
</evidence>
<dbReference type="CDD" id="cd03784">
    <property type="entry name" value="GT1_Gtf-like"/>
    <property type="match status" value="1"/>
</dbReference>
<evidence type="ECO:0000256" key="1">
    <source>
        <dbReference type="ARBA" id="ARBA00009995"/>
    </source>
</evidence>
<evidence type="ECO:0000256" key="4">
    <source>
        <dbReference type="RuleBase" id="RU003718"/>
    </source>
</evidence>
<feature type="transmembrane region" description="Helical" evidence="6">
    <location>
        <begin position="7"/>
        <end position="25"/>
    </location>
</feature>
<accession>A0AAJ7FUD8</accession>
<dbReference type="GO" id="GO:0008194">
    <property type="term" value="F:UDP-glycosyltransferase activity"/>
    <property type="evidence" value="ECO:0007669"/>
    <property type="project" value="InterPro"/>
</dbReference>
<dbReference type="InterPro" id="IPR035595">
    <property type="entry name" value="UDP_glycos_trans_CS"/>
</dbReference>
<dbReference type="GeneID" id="107274305"/>
<dbReference type="Gene3D" id="3.40.50.2000">
    <property type="entry name" value="Glycogen Phosphorylase B"/>
    <property type="match status" value="1"/>
</dbReference>
<evidence type="ECO:0000313" key="7">
    <source>
        <dbReference type="Proteomes" id="UP000694920"/>
    </source>
</evidence>
<dbReference type="Proteomes" id="UP000694920">
    <property type="component" value="Unplaced"/>
</dbReference>
<dbReference type="KEGG" id="ccin:107274305"/>
<evidence type="ECO:0000313" key="8">
    <source>
        <dbReference type="RefSeq" id="XP_015608810.1"/>
    </source>
</evidence>
<keyword evidence="6" id="KW-0812">Transmembrane</keyword>
<reference evidence="8" key="1">
    <citation type="submission" date="2025-08" db="UniProtKB">
        <authorList>
            <consortium name="RefSeq"/>
        </authorList>
    </citation>
    <scope>IDENTIFICATION</scope>
</reference>
<evidence type="ECO:0000256" key="6">
    <source>
        <dbReference type="SAM" id="Phobius"/>
    </source>
</evidence>